<dbReference type="RefSeq" id="WP_058470900.1">
    <property type="nucleotide sequence ID" value="NZ_CAAAIC010000003.1"/>
</dbReference>
<keyword evidence="8" id="KW-0966">Cell projection</keyword>
<dbReference type="PATRIC" id="fig|456.5.peg.1504"/>
<dbReference type="InterPro" id="IPR010809">
    <property type="entry name" value="FliD_C"/>
</dbReference>
<name>A0A0W0VB25_9GAMM</name>
<keyword evidence="4 5" id="KW-0975">Bacterial flagellum</keyword>
<dbReference type="OrthoDB" id="9810816at2"/>
<evidence type="ECO:0000313" key="9">
    <source>
        <dbReference type="Proteomes" id="UP000055035"/>
    </source>
</evidence>
<dbReference type="GO" id="GO:0009421">
    <property type="term" value="C:bacterial-type flagellum filament cap"/>
    <property type="evidence" value="ECO:0007669"/>
    <property type="project" value="InterPro"/>
</dbReference>
<keyword evidence="3 5" id="KW-0175">Coiled coil</keyword>
<evidence type="ECO:0000259" key="7">
    <source>
        <dbReference type="Pfam" id="PF07195"/>
    </source>
</evidence>
<dbReference type="STRING" id="456.Ljor_1407"/>
<dbReference type="Pfam" id="PF02465">
    <property type="entry name" value="FliD_N"/>
    <property type="match status" value="1"/>
</dbReference>
<evidence type="ECO:0000256" key="5">
    <source>
        <dbReference type="RuleBase" id="RU362066"/>
    </source>
</evidence>
<feature type="domain" description="Flagellar hook-associated protein 2 N-terminal" evidence="6">
    <location>
        <begin position="9"/>
        <end position="106"/>
    </location>
</feature>
<sequence>MALTSIGGSGLDIKAIVSALVTADITPSKNRLDRQESDYSTQISALGLIKSSLSKLQTALSKLSDLSQINKLKSTISDESYFSASLSGNVEAGNYQIEVQQLASQQSLATAVFTSPTSTVGSGTISIEFGTYSPDNSSFTANPAKNSVNINIPAGTDSLTAIRDAINNSGSGVQASIVQDGQGARLTLLSPETGKASAMRITVTDADGNNSDGNGLSALAYDPTAAIQSMTQTIAAADSLVKINGLLLTQSSNELKDAISGVTLNLKKAQTGVQVNFKIDQDKSSLTNAINDFIKQYNDSMTTLNSLTNYNATSKTGGPMQSDSDIRALKFNLTNMATQALTNTNTSIRSLGDIGIKTDEKGLLVMDQTKFNKAVSDHYDEIASLFAKTAVATDSNVLVKSVGAAVKAGQYDLALTAFTPGSILSGTIGGINANSNDGYTLSGTGNLTGLSLEIIGGSIGSRGQIQVRDGLAVKLNDLLDSYLDEKTGDLKQRTDQLNKRLKELDDKRQQLEYHTDQLTQRYTKQFTALDALLVKMQGTSDFLNQQLASISNISQFNRK</sequence>
<feature type="domain" description="Flagellar hook-associated protein 2 C-terminal" evidence="7">
    <location>
        <begin position="236"/>
        <end position="537"/>
    </location>
</feature>
<comment type="subcellular location">
    <subcellularLocation>
        <location evidence="5">Secreted</location>
    </subcellularLocation>
    <subcellularLocation>
        <location evidence="5">Bacterial flagellum</location>
    </subcellularLocation>
</comment>
<evidence type="ECO:0000256" key="4">
    <source>
        <dbReference type="ARBA" id="ARBA00023143"/>
    </source>
</evidence>
<dbReference type="GO" id="GO:0005576">
    <property type="term" value="C:extracellular region"/>
    <property type="evidence" value="ECO:0007669"/>
    <property type="project" value="UniProtKB-SubCell"/>
</dbReference>
<comment type="similarity">
    <text evidence="1 5">Belongs to the FliD family.</text>
</comment>
<feature type="coiled-coil region" evidence="5">
    <location>
        <begin position="487"/>
        <end position="521"/>
    </location>
</feature>
<protein>
    <recommendedName>
        <fullName evidence="5">Flagellar hook-associated protein 2</fullName>
        <shortName evidence="5">HAP2</shortName>
    </recommendedName>
    <alternativeName>
        <fullName evidence="5">Flagellar cap protein</fullName>
    </alternativeName>
</protein>
<dbReference type="GO" id="GO:0071973">
    <property type="term" value="P:bacterial-type flagellum-dependent cell motility"/>
    <property type="evidence" value="ECO:0007669"/>
    <property type="project" value="TreeGrafter"/>
</dbReference>
<dbReference type="GO" id="GO:0007155">
    <property type="term" value="P:cell adhesion"/>
    <property type="evidence" value="ECO:0007669"/>
    <property type="project" value="InterPro"/>
</dbReference>
<comment type="subunit">
    <text evidence="2 5">Homopentamer.</text>
</comment>
<keyword evidence="5" id="KW-0964">Secreted</keyword>
<dbReference type="PANTHER" id="PTHR30288">
    <property type="entry name" value="FLAGELLAR CAP/ASSEMBLY PROTEIN FLID"/>
    <property type="match status" value="1"/>
</dbReference>
<keyword evidence="8" id="KW-0282">Flagellum</keyword>
<proteinExistence type="inferred from homology"/>
<dbReference type="GO" id="GO:0009424">
    <property type="term" value="C:bacterial-type flagellum hook"/>
    <property type="evidence" value="ECO:0007669"/>
    <property type="project" value="UniProtKB-UniRule"/>
</dbReference>
<evidence type="ECO:0000256" key="1">
    <source>
        <dbReference type="ARBA" id="ARBA00009764"/>
    </source>
</evidence>
<organism evidence="8 9">
    <name type="scientific">Legionella jordanis</name>
    <dbReference type="NCBI Taxonomy" id="456"/>
    <lineage>
        <taxon>Bacteria</taxon>
        <taxon>Pseudomonadati</taxon>
        <taxon>Pseudomonadota</taxon>
        <taxon>Gammaproteobacteria</taxon>
        <taxon>Legionellales</taxon>
        <taxon>Legionellaceae</taxon>
        <taxon>Legionella</taxon>
    </lineage>
</organism>
<keyword evidence="8" id="KW-0969">Cilium</keyword>
<dbReference type="Proteomes" id="UP000055035">
    <property type="component" value="Unassembled WGS sequence"/>
</dbReference>
<dbReference type="InterPro" id="IPR040026">
    <property type="entry name" value="FliD"/>
</dbReference>
<evidence type="ECO:0000256" key="3">
    <source>
        <dbReference type="ARBA" id="ARBA00023054"/>
    </source>
</evidence>
<dbReference type="Pfam" id="PF07195">
    <property type="entry name" value="FliD_C"/>
    <property type="match status" value="1"/>
</dbReference>
<accession>A0A0W0VB25</accession>
<dbReference type="PANTHER" id="PTHR30288:SF0">
    <property type="entry name" value="FLAGELLAR HOOK-ASSOCIATED PROTEIN 2"/>
    <property type="match status" value="1"/>
</dbReference>
<comment type="caution">
    <text evidence="8">The sequence shown here is derived from an EMBL/GenBank/DDBJ whole genome shotgun (WGS) entry which is preliminary data.</text>
</comment>
<dbReference type="InterPro" id="IPR003481">
    <property type="entry name" value="FliD_N"/>
</dbReference>
<evidence type="ECO:0000256" key="2">
    <source>
        <dbReference type="ARBA" id="ARBA00011255"/>
    </source>
</evidence>
<keyword evidence="9" id="KW-1185">Reference proteome</keyword>
<dbReference type="AlphaFoldDB" id="A0A0W0VB25"/>
<evidence type="ECO:0000259" key="6">
    <source>
        <dbReference type="Pfam" id="PF02465"/>
    </source>
</evidence>
<reference evidence="8 9" key="1">
    <citation type="submission" date="2015-11" db="EMBL/GenBank/DDBJ databases">
        <title>Genomic analysis of 38 Legionella species identifies large and diverse effector repertoires.</title>
        <authorList>
            <person name="Burstein D."/>
            <person name="Amaro F."/>
            <person name="Zusman T."/>
            <person name="Lifshitz Z."/>
            <person name="Cohen O."/>
            <person name="Gilbert J.A."/>
            <person name="Pupko T."/>
            <person name="Shuman H.A."/>
            <person name="Segal G."/>
        </authorList>
    </citation>
    <scope>NUCLEOTIDE SEQUENCE [LARGE SCALE GENOMIC DNA]</scope>
    <source>
        <strain evidence="8 9">BL-540</strain>
    </source>
</reference>
<comment type="function">
    <text evidence="5">Required for morphogenesis and for the elongation of the flagellar filament by facilitating polymerization of the flagellin monomers at the tip of growing filament. Forms a capping structure, which prevents flagellin subunits (transported through the central channel of the flagellum) from leaking out without polymerization at the distal end.</text>
</comment>
<evidence type="ECO:0000313" key="8">
    <source>
        <dbReference type="EMBL" id="KTD17101.1"/>
    </source>
</evidence>
<gene>
    <name evidence="8" type="primary">fliD</name>
    <name evidence="8" type="ORF">Ljor_1407</name>
</gene>
<dbReference type="EMBL" id="LNYJ01000011">
    <property type="protein sequence ID" value="KTD17101.1"/>
    <property type="molecule type" value="Genomic_DNA"/>
</dbReference>